<evidence type="ECO:0000256" key="3">
    <source>
        <dbReference type="ARBA" id="ARBA00012747"/>
    </source>
</evidence>
<dbReference type="InterPro" id="IPR029062">
    <property type="entry name" value="Class_I_gatase-like"/>
</dbReference>
<evidence type="ECO:0000256" key="2">
    <source>
        <dbReference type="ARBA" id="ARBA00008608"/>
    </source>
</evidence>
<dbReference type="PANTHER" id="PTHR10099:SF1">
    <property type="entry name" value="PHOSPHORIBOSYLFORMYLGLYCINAMIDINE SYNTHASE"/>
    <property type="match status" value="1"/>
</dbReference>
<evidence type="ECO:0000256" key="6">
    <source>
        <dbReference type="ARBA" id="ARBA00022741"/>
    </source>
</evidence>
<evidence type="ECO:0000256" key="5">
    <source>
        <dbReference type="ARBA" id="ARBA00022723"/>
    </source>
</evidence>
<keyword evidence="5" id="KW-0479">Metal-binding</keyword>
<comment type="catalytic activity">
    <reaction evidence="13">
        <text>N(2)-formyl-N(1)-(5-phospho-beta-D-ribosyl)glycinamide + L-glutamine + ATP + H2O = 2-formamido-N(1)-(5-O-phospho-beta-D-ribosyl)acetamidine + L-glutamate + ADP + phosphate + H(+)</text>
        <dbReference type="Rhea" id="RHEA:17129"/>
        <dbReference type="ChEBI" id="CHEBI:15377"/>
        <dbReference type="ChEBI" id="CHEBI:15378"/>
        <dbReference type="ChEBI" id="CHEBI:29985"/>
        <dbReference type="ChEBI" id="CHEBI:30616"/>
        <dbReference type="ChEBI" id="CHEBI:43474"/>
        <dbReference type="ChEBI" id="CHEBI:58359"/>
        <dbReference type="ChEBI" id="CHEBI:147286"/>
        <dbReference type="ChEBI" id="CHEBI:147287"/>
        <dbReference type="ChEBI" id="CHEBI:456216"/>
        <dbReference type="EC" id="6.3.5.3"/>
    </reaction>
</comment>
<dbReference type="GO" id="GO:0005737">
    <property type="term" value="C:cytoplasm"/>
    <property type="evidence" value="ECO:0007669"/>
    <property type="project" value="TreeGrafter"/>
</dbReference>
<gene>
    <name evidence="15" type="ORF">METZ01_LOCUS159062</name>
</gene>
<dbReference type="AlphaFoldDB" id="A0A382AXP0"/>
<keyword evidence="10" id="KW-0315">Glutamine amidotransferase</keyword>
<dbReference type="FunFam" id="3.40.50.880:FF:000008">
    <property type="entry name" value="Phosphoribosylformylglycinamidine synthase"/>
    <property type="match status" value="1"/>
</dbReference>
<evidence type="ECO:0000313" key="15">
    <source>
        <dbReference type="EMBL" id="SVB06208.1"/>
    </source>
</evidence>
<proteinExistence type="inferred from homology"/>
<keyword evidence="7" id="KW-0658">Purine biosynthesis</keyword>
<dbReference type="Pfam" id="PF02769">
    <property type="entry name" value="AIRS_C"/>
    <property type="match status" value="1"/>
</dbReference>
<dbReference type="GO" id="GO:0005524">
    <property type="term" value="F:ATP binding"/>
    <property type="evidence" value="ECO:0007669"/>
    <property type="project" value="UniProtKB-KW"/>
</dbReference>
<reference evidence="15" key="1">
    <citation type="submission" date="2018-05" db="EMBL/GenBank/DDBJ databases">
        <authorList>
            <person name="Lanie J.A."/>
            <person name="Ng W.-L."/>
            <person name="Kazmierczak K.M."/>
            <person name="Andrzejewski T.M."/>
            <person name="Davidsen T.M."/>
            <person name="Wayne K.J."/>
            <person name="Tettelin H."/>
            <person name="Glass J.I."/>
            <person name="Rusch D."/>
            <person name="Podicherti R."/>
            <person name="Tsui H.-C.T."/>
            <person name="Winkler M.E."/>
        </authorList>
    </citation>
    <scope>NUCLEOTIDE SEQUENCE</scope>
</reference>
<comment type="pathway">
    <text evidence="1">Purine metabolism; IMP biosynthesis via de novo pathway; 5-amino-1-(5-phospho-D-ribosyl)imidazole from N(2)-formyl-N(1)-(5-phospho-D-ribosyl)glycinamide: step 1/2.</text>
</comment>
<protein>
    <recommendedName>
        <fullName evidence="3">phosphoribosylformylglycinamidine synthase</fullName>
        <ecNumber evidence="3">6.3.5.3</ecNumber>
    </recommendedName>
    <alternativeName>
        <fullName evidence="12">Formylglycinamide ribonucleotide amidotransferase</fullName>
    </alternativeName>
    <alternativeName>
        <fullName evidence="11">Formylglycinamide ribotide amidotransferase</fullName>
    </alternativeName>
</protein>
<keyword evidence="9" id="KW-0460">Magnesium</keyword>
<dbReference type="SUPFAM" id="SSF52317">
    <property type="entry name" value="Class I glutamine amidotransferase-like"/>
    <property type="match status" value="1"/>
</dbReference>
<dbReference type="InterPro" id="IPR010918">
    <property type="entry name" value="PurM-like_C_dom"/>
</dbReference>
<dbReference type="SMART" id="SM01211">
    <property type="entry name" value="GATase_5"/>
    <property type="match status" value="1"/>
</dbReference>
<dbReference type="Pfam" id="PF13507">
    <property type="entry name" value="GATase_5"/>
    <property type="match status" value="1"/>
</dbReference>
<feature type="domain" description="PurM-like C-terminal" evidence="14">
    <location>
        <begin position="6"/>
        <end position="106"/>
    </location>
</feature>
<evidence type="ECO:0000256" key="11">
    <source>
        <dbReference type="ARBA" id="ARBA00029823"/>
    </source>
</evidence>
<evidence type="ECO:0000256" key="8">
    <source>
        <dbReference type="ARBA" id="ARBA00022840"/>
    </source>
</evidence>
<keyword evidence="8" id="KW-0067">ATP-binding</keyword>
<dbReference type="CDD" id="cd01740">
    <property type="entry name" value="GATase1_FGAR_AT"/>
    <property type="match status" value="1"/>
</dbReference>
<feature type="non-terminal residue" evidence="15">
    <location>
        <position position="1"/>
    </location>
</feature>
<organism evidence="15">
    <name type="scientific">marine metagenome</name>
    <dbReference type="NCBI Taxonomy" id="408172"/>
    <lineage>
        <taxon>unclassified sequences</taxon>
        <taxon>metagenomes</taxon>
        <taxon>ecological metagenomes</taxon>
    </lineage>
</organism>
<sequence length="434" mass="48645">CLKDFFNAVTELKSLDKIMAYHDRSDGGLFATLSEMAFAGNMGINIDLKTASKEESLSLLFAEEAGAVIQINSSDLKLVMETLKKYSLDQSAVVIGEITPSKQITIETNHADAEIFDLRALREMWSELSFRMQSLRDNPESAKEAFNNLLDDDDPGSNSKITFSQPNKEDLMKFKDQRPKVAVLREQGVNSHVEMAVAFHRAGFEAVDVHMTDIISGRIGLDDFKGLVACGGFSYGDVLGAGGGWAKSILFNPYVRNMFEDFFKRPDTFTLGVCNGCQMLSHLRNIIPGADHWPRFVKNLSEQFEARLSLVEVTKSSSLFLKDMEGSILPIATSHGEGRVEYYHNDDHNQLNRHNQVIVRYVDNYGQSTNQYPSNPNGSIDGVAGFCSADGRVTIIMPHPERVIRSVQHSWCSSDWDDNAPWLKIFHNAREWID</sequence>
<evidence type="ECO:0000256" key="12">
    <source>
        <dbReference type="ARBA" id="ARBA00032632"/>
    </source>
</evidence>
<evidence type="ECO:0000256" key="9">
    <source>
        <dbReference type="ARBA" id="ARBA00022842"/>
    </source>
</evidence>
<dbReference type="GO" id="GO:0006164">
    <property type="term" value="P:purine nucleotide biosynthetic process"/>
    <property type="evidence" value="ECO:0007669"/>
    <property type="project" value="UniProtKB-KW"/>
</dbReference>
<evidence type="ECO:0000259" key="14">
    <source>
        <dbReference type="Pfam" id="PF02769"/>
    </source>
</evidence>
<comment type="similarity">
    <text evidence="2">In the N-terminal section; belongs to the FGAMS family.</text>
</comment>
<evidence type="ECO:0000256" key="7">
    <source>
        <dbReference type="ARBA" id="ARBA00022755"/>
    </source>
</evidence>
<dbReference type="InterPro" id="IPR036676">
    <property type="entry name" value="PurM-like_C_sf"/>
</dbReference>
<evidence type="ECO:0000256" key="10">
    <source>
        <dbReference type="ARBA" id="ARBA00022962"/>
    </source>
</evidence>
<dbReference type="Gene3D" id="3.40.50.880">
    <property type="match status" value="1"/>
</dbReference>
<dbReference type="EMBL" id="UINC01027263">
    <property type="protein sequence ID" value="SVB06208.1"/>
    <property type="molecule type" value="Genomic_DNA"/>
</dbReference>
<dbReference type="GO" id="GO:0046872">
    <property type="term" value="F:metal ion binding"/>
    <property type="evidence" value="ECO:0007669"/>
    <property type="project" value="UniProtKB-KW"/>
</dbReference>
<evidence type="ECO:0000256" key="13">
    <source>
        <dbReference type="ARBA" id="ARBA00052585"/>
    </source>
</evidence>
<keyword evidence="6" id="KW-0547">Nucleotide-binding</keyword>
<dbReference type="GO" id="GO:0004642">
    <property type="term" value="F:phosphoribosylformylglycinamidine synthase activity"/>
    <property type="evidence" value="ECO:0007669"/>
    <property type="project" value="UniProtKB-EC"/>
</dbReference>
<evidence type="ECO:0000256" key="4">
    <source>
        <dbReference type="ARBA" id="ARBA00022598"/>
    </source>
</evidence>
<name>A0A382AXP0_9ZZZZ</name>
<dbReference type="PROSITE" id="PS51273">
    <property type="entry name" value="GATASE_TYPE_1"/>
    <property type="match status" value="1"/>
</dbReference>
<keyword evidence="4" id="KW-0436">Ligase</keyword>
<dbReference type="EC" id="6.3.5.3" evidence="3"/>
<accession>A0A382AXP0</accession>
<dbReference type="Gene3D" id="3.90.650.10">
    <property type="entry name" value="PurM-like C-terminal domain"/>
    <property type="match status" value="1"/>
</dbReference>
<evidence type="ECO:0000256" key="1">
    <source>
        <dbReference type="ARBA" id="ARBA00004920"/>
    </source>
</evidence>
<dbReference type="PANTHER" id="PTHR10099">
    <property type="entry name" value="PHOSPHORIBOSYLFORMYLGLYCINAMIDINE SYNTHASE"/>
    <property type="match status" value="1"/>
</dbReference>
<dbReference type="SUPFAM" id="SSF56042">
    <property type="entry name" value="PurM C-terminal domain-like"/>
    <property type="match status" value="1"/>
</dbReference>